<gene>
    <name evidence="3" type="primary">LOC105270531</name>
    <name evidence="3" type="synonym">pif-4</name>
</gene>
<evidence type="ECO:0000313" key="2">
    <source>
        <dbReference type="Proteomes" id="UP000694866"/>
    </source>
</evidence>
<dbReference type="GeneID" id="105270531"/>
<dbReference type="AlphaFoldDB" id="A0AAR9IRR4"/>
<reference evidence="3" key="1">
    <citation type="submission" date="2025-08" db="UniProtKB">
        <authorList>
            <consortium name="RefSeq"/>
        </authorList>
    </citation>
    <scope>IDENTIFICATION</scope>
</reference>
<sequence length="254" mass="29540">METVFFLVVTFLVISIMIYIRHIYRPCDIGNLIDYATKESALHPTVFKIYDKSTPTRCDRFIIVLPFDWYIWAVRGELYVVNPEGGIQCTGNNTPAVRILKDKYFETCLTIQFPALFKAYTHYIKPKIVPYDIDKPKFTVLSALDILGKRWITFNMTEQPANVVRELDENHKIREVPRNKRSIESAHRSITGRNLIDIMGGGKSDSYYEEKLAQVLRPKRQHYKDWRDVPKGIPGYSDLCFAADNSDTFRPTFL</sequence>
<dbReference type="KEGG" id="fas:105270531"/>
<proteinExistence type="predicted"/>
<accession>A0AAR9IRR4</accession>
<name>A0AAR9IRR4_9HYME</name>
<dbReference type="RefSeq" id="NP_001401502.1">
    <property type="nucleotide sequence ID" value="NM_001414573.1"/>
</dbReference>
<keyword evidence="1" id="KW-0472">Membrane</keyword>
<keyword evidence="2" id="KW-1185">Reference proteome</keyword>
<feature type="transmembrane region" description="Helical" evidence="1">
    <location>
        <begin position="6"/>
        <end position="24"/>
    </location>
</feature>
<dbReference type="Proteomes" id="UP000694866">
    <property type="component" value="Unplaced"/>
</dbReference>
<protein>
    <submittedName>
        <fullName evidence="3">Uncharacterized LOC105270531</fullName>
    </submittedName>
</protein>
<evidence type="ECO:0000313" key="3">
    <source>
        <dbReference type="RefSeq" id="NP_001401502.1"/>
    </source>
</evidence>
<organism evidence="2 3">
    <name type="scientific">Fopius arisanus</name>
    <dbReference type="NCBI Taxonomy" id="64838"/>
    <lineage>
        <taxon>Eukaryota</taxon>
        <taxon>Metazoa</taxon>
        <taxon>Ecdysozoa</taxon>
        <taxon>Arthropoda</taxon>
        <taxon>Hexapoda</taxon>
        <taxon>Insecta</taxon>
        <taxon>Pterygota</taxon>
        <taxon>Neoptera</taxon>
        <taxon>Endopterygota</taxon>
        <taxon>Hymenoptera</taxon>
        <taxon>Apocrita</taxon>
        <taxon>Ichneumonoidea</taxon>
        <taxon>Braconidae</taxon>
        <taxon>Opiinae</taxon>
        <taxon>Fopius</taxon>
    </lineage>
</organism>
<keyword evidence="1" id="KW-0812">Transmembrane</keyword>
<keyword evidence="1" id="KW-1133">Transmembrane helix</keyword>
<evidence type="ECO:0000256" key="1">
    <source>
        <dbReference type="SAM" id="Phobius"/>
    </source>
</evidence>